<keyword evidence="1" id="KW-0325">Glycoprotein</keyword>
<dbReference type="InterPro" id="IPR027231">
    <property type="entry name" value="Semaphorin"/>
</dbReference>
<dbReference type="GO" id="GO:0007411">
    <property type="term" value="P:axon guidance"/>
    <property type="evidence" value="ECO:0007669"/>
    <property type="project" value="TreeGrafter"/>
</dbReference>
<dbReference type="Proteomes" id="UP000228934">
    <property type="component" value="Unassembled WGS sequence"/>
</dbReference>
<keyword evidence="5" id="KW-1185">Reference proteome</keyword>
<dbReference type="OrthoDB" id="9988752at2759"/>
<dbReference type="GO" id="GO:0071526">
    <property type="term" value="P:semaphorin-plexin signaling pathway"/>
    <property type="evidence" value="ECO:0007669"/>
    <property type="project" value="TreeGrafter"/>
</dbReference>
<gene>
    <name evidence="4" type="ORF">AB205_0219110</name>
</gene>
<dbReference type="GO" id="GO:0030215">
    <property type="term" value="F:semaphorin receptor binding"/>
    <property type="evidence" value="ECO:0007669"/>
    <property type="project" value="InterPro"/>
</dbReference>
<organism evidence="4 5">
    <name type="scientific">Aquarana catesbeiana</name>
    <name type="common">American bullfrog</name>
    <name type="synonym">Rana catesbeiana</name>
    <dbReference type="NCBI Taxonomy" id="8400"/>
    <lineage>
        <taxon>Eukaryota</taxon>
        <taxon>Metazoa</taxon>
        <taxon>Chordata</taxon>
        <taxon>Craniata</taxon>
        <taxon>Vertebrata</taxon>
        <taxon>Euteleostomi</taxon>
        <taxon>Amphibia</taxon>
        <taxon>Batrachia</taxon>
        <taxon>Anura</taxon>
        <taxon>Neobatrachia</taxon>
        <taxon>Ranoidea</taxon>
        <taxon>Ranidae</taxon>
        <taxon>Aquarana</taxon>
    </lineage>
</organism>
<dbReference type="SUPFAM" id="SSF101912">
    <property type="entry name" value="Sema domain"/>
    <property type="match status" value="1"/>
</dbReference>
<dbReference type="InterPro" id="IPR015943">
    <property type="entry name" value="WD40/YVTN_repeat-like_dom_sf"/>
</dbReference>
<dbReference type="GO" id="GO:0005615">
    <property type="term" value="C:extracellular space"/>
    <property type="evidence" value="ECO:0007669"/>
    <property type="project" value="TreeGrafter"/>
</dbReference>
<dbReference type="Gene3D" id="2.130.10.10">
    <property type="entry name" value="YVTN repeat-like/Quinoprotein amine dehydrogenase"/>
    <property type="match status" value="1"/>
</dbReference>
<accession>A0A2G9R8M2</accession>
<sequence>EECANFIKVLHHYNKTHLYTCGTGAFHPLCGYVELGSQKEEIVFKLDTQNLETGRLKCPFDPHPPFASIMTVQSYVITYESVGLWCDHVYASPFLEKSVGSPSKV</sequence>
<evidence type="ECO:0000313" key="5">
    <source>
        <dbReference type="Proteomes" id="UP000228934"/>
    </source>
</evidence>
<evidence type="ECO:0000256" key="1">
    <source>
        <dbReference type="ARBA" id="ARBA00023180"/>
    </source>
</evidence>
<dbReference type="GO" id="GO:0045499">
    <property type="term" value="F:chemorepellent activity"/>
    <property type="evidence" value="ECO:0007669"/>
    <property type="project" value="TreeGrafter"/>
</dbReference>
<dbReference type="GO" id="GO:0001755">
    <property type="term" value="P:neural crest cell migration"/>
    <property type="evidence" value="ECO:0007669"/>
    <property type="project" value="TreeGrafter"/>
</dbReference>
<protein>
    <recommendedName>
        <fullName evidence="3">Sema domain-containing protein</fullName>
    </recommendedName>
</protein>
<feature type="non-terminal residue" evidence="4">
    <location>
        <position position="1"/>
    </location>
</feature>
<reference evidence="5" key="1">
    <citation type="journal article" date="2017" name="Nat. Commun.">
        <title>The North American bullfrog draft genome provides insight into hormonal regulation of long noncoding RNA.</title>
        <authorList>
            <person name="Hammond S.A."/>
            <person name="Warren R.L."/>
            <person name="Vandervalk B.P."/>
            <person name="Kucuk E."/>
            <person name="Khan H."/>
            <person name="Gibb E.A."/>
            <person name="Pandoh P."/>
            <person name="Kirk H."/>
            <person name="Zhao Y."/>
            <person name="Jones M."/>
            <person name="Mungall A.J."/>
            <person name="Coope R."/>
            <person name="Pleasance S."/>
            <person name="Moore R.A."/>
            <person name="Holt R.A."/>
            <person name="Round J.M."/>
            <person name="Ohora S."/>
            <person name="Walle B.V."/>
            <person name="Veldhoen N."/>
            <person name="Helbing C.C."/>
            <person name="Birol I."/>
        </authorList>
    </citation>
    <scope>NUCLEOTIDE SEQUENCE [LARGE SCALE GENOMIC DNA]</scope>
</reference>
<name>A0A2G9R8M2_AQUCT</name>
<comment type="caution">
    <text evidence="2">Lacks conserved residue(s) required for the propagation of feature annotation.</text>
</comment>
<dbReference type="AlphaFoldDB" id="A0A2G9R8M2"/>
<dbReference type="PANTHER" id="PTHR11036">
    <property type="entry name" value="SEMAPHORIN"/>
    <property type="match status" value="1"/>
</dbReference>
<dbReference type="EMBL" id="KV957887">
    <property type="protein sequence ID" value="PIO24145.1"/>
    <property type="molecule type" value="Genomic_DNA"/>
</dbReference>
<dbReference type="InterPro" id="IPR036352">
    <property type="entry name" value="Semap_dom_sf"/>
</dbReference>
<proteinExistence type="predicted"/>
<dbReference type="GO" id="GO:0005886">
    <property type="term" value="C:plasma membrane"/>
    <property type="evidence" value="ECO:0007669"/>
    <property type="project" value="TreeGrafter"/>
</dbReference>
<feature type="domain" description="Sema" evidence="3">
    <location>
        <begin position="1"/>
        <end position="105"/>
    </location>
</feature>
<evidence type="ECO:0000259" key="3">
    <source>
        <dbReference type="PROSITE" id="PS51004"/>
    </source>
</evidence>
<dbReference type="PROSITE" id="PS51004">
    <property type="entry name" value="SEMA"/>
    <property type="match status" value="1"/>
</dbReference>
<dbReference type="GO" id="GO:0030335">
    <property type="term" value="P:positive regulation of cell migration"/>
    <property type="evidence" value="ECO:0007669"/>
    <property type="project" value="TreeGrafter"/>
</dbReference>
<dbReference type="PANTHER" id="PTHR11036:SF36">
    <property type="entry name" value="SEMAPHORIN-3D"/>
    <property type="match status" value="1"/>
</dbReference>
<evidence type="ECO:0000313" key="4">
    <source>
        <dbReference type="EMBL" id="PIO24145.1"/>
    </source>
</evidence>
<evidence type="ECO:0000256" key="2">
    <source>
        <dbReference type="PROSITE-ProRule" id="PRU00352"/>
    </source>
</evidence>
<dbReference type="InterPro" id="IPR001627">
    <property type="entry name" value="Semap_dom"/>
</dbReference>